<evidence type="ECO:0000256" key="1">
    <source>
        <dbReference type="ARBA" id="ARBA00006432"/>
    </source>
</evidence>
<dbReference type="Gene3D" id="3.30.300.30">
    <property type="match status" value="1"/>
</dbReference>
<protein>
    <submittedName>
        <fullName evidence="5">Uncharacterized protein</fullName>
    </submittedName>
</protein>
<gene>
    <name evidence="5" type="ORF">FFLO_00888</name>
</gene>
<dbReference type="OrthoDB" id="1898221at2759"/>
<sequence length="588" mass="64312">MIFESPDPVPSNLPPSGRIVYDHVLPEKTAFDPNSPAFIDGITGRIITRAELRRDTLRLGQGIHELKPRNAGREGKEPVVLIFSPNTMDYPVQFLGVQAAGCIASLVNASYLTDELAHQIRDGTPFLIFIHPTLVEILESALALLKAEGHDTAAIKVYSTSSEGISSDKADKHHYPSYQTLYAKLTSNIAVGYGRAEMSAQEIDDTPAVLCYSSGTTGRSKGVVTTNKNFNYLSALWSAHVNGHKVSPDKDKYVSVLPFYHIYGLLQILIAPLVEGIPAVILPRFMPETFLDAVSRYRITIGIVVPPILLMLAHHPLVAKHDLSSLQMLMSAAAPLGEGLTNQVLDRLKKQGGEKAKGLKITQAYGLTETTGASVSLKMQFVEKKFGSVGTPYATFQYKVVDDEGKDLSPGETGELCMRGPGIMKGYWRNKKATEETFLPGPERWFKTGDSVHIDKDGFIYIVDRIKELIKYKGFQVAPADLESLLVTHPKVDDVAVIGIYSDEHATELPRAYVVLSKDVANQAEATQEIADWVAKQVAGHKRLRGGVIPIDAIPKSAAGKTLRRQLRLLSDAKPATMTSQASRTSKL</sequence>
<dbReference type="SUPFAM" id="SSF56801">
    <property type="entry name" value="Acetyl-CoA synthetase-like"/>
    <property type="match status" value="1"/>
</dbReference>
<evidence type="ECO:0000256" key="2">
    <source>
        <dbReference type="ARBA" id="ARBA00022598"/>
    </source>
</evidence>
<comment type="similarity">
    <text evidence="1">Belongs to the ATP-dependent AMP-binding enzyme family.</text>
</comment>
<dbReference type="PROSITE" id="PS00455">
    <property type="entry name" value="AMP_BINDING"/>
    <property type="match status" value="1"/>
</dbReference>
<dbReference type="Gene3D" id="3.40.50.12780">
    <property type="entry name" value="N-terminal domain of ligase-like"/>
    <property type="match status" value="1"/>
</dbReference>
<dbReference type="InterPro" id="IPR000873">
    <property type="entry name" value="AMP-dep_synth/lig_dom"/>
</dbReference>
<dbReference type="FunFam" id="3.30.300.30:FF:000007">
    <property type="entry name" value="4-coumarate--CoA ligase 2"/>
    <property type="match status" value="1"/>
</dbReference>
<accession>A0A8K0JQR0</accession>
<dbReference type="Proteomes" id="UP000812966">
    <property type="component" value="Unassembled WGS sequence"/>
</dbReference>
<evidence type="ECO:0000313" key="5">
    <source>
        <dbReference type="EMBL" id="KAG7571215.1"/>
    </source>
</evidence>
<dbReference type="EMBL" id="JABELV010000010">
    <property type="protein sequence ID" value="KAG7571215.1"/>
    <property type="molecule type" value="Genomic_DNA"/>
</dbReference>
<dbReference type="InterPro" id="IPR042099">
    <property type="entry name" value="ANL_N_sf"/>
</dbReference>
<dbReference type="InterPro" id="IPR020845">
    <property type="entry name" value="AMP-binding_CS"/>
</dbReference>
<dbReference type="InterPro" id="IPR045851">
    <property type="entry name" value="AMP-bd_C_sf"/>
</dbReference>
<dbReference type="PANTHER" id="PTHR24096:SF149">
    <property type="entry name" value="AMP-BINDING DOMAIN-CONTAINING PROTEIN-RELATED"/>
    <property type="match status" value="1"/>
</dbReference>
<dbReference type="Pfam" id="PF00501">
    <property type="entry name" value="AMP-binding"/>
    <property type="match status" value="1"/>
</dbReference>
<keyword evidence="2" id="KW-0436">Ligase</keyword>
<organism evidence="5 6">
    <name type="scientific">Filobasidium floriforme</name>
    <dbReference type="NCBI Taxonomy" id="5210"/>
    <lineage>
        <taxon>Eukaryota</taxon>
        <taxon>Fungi</taxon>
        <taxon>Dikarya</taxon>
        <taxon>Basidiomycota</taxon>
        <taxon>Agaricomycotina</taxon>
        <taxon>Tremellomycetes</taxon>
        <taxon>Filobasidiales</taxon>
        <taxon>Filobasidiaceae</taxon>
        <taxon>Filobasidium</taxon>
    </lineage>
</organism>
<comment type="caution">
    <text evidence="5">The sequence shown here is derived from an EMBL/GenBank/DDBJ whole genome shotgun (WGS) entry which is preliminary data.</text>
</comment>
<proteinExistence type="inferred from homology"/>
<dbReference type="Pfam" id="PF13193">
    <property type="entry name" value="AMP-binding_C"/>
    <property type="match status" value="1"/>
</dbReference>
<evidence type="ECO:0000259" key="4">
    <source>
        <dbReference type="Pfam" id="PF13193"/>
    </source>
</evidence>
<evidence type="ECO:0000259" key="3">
    <source>
        <dbReference type="Pfam" id="PF00501"/>
    </source>
</evidence>
<keyword evidence="6" id="KW-1185">Reference proteome</keyword>
<evidence type="ECO:0000313" key="6">
    <source>
        <dbReference type="Proteomes" id="UP000812966"/>
    </source>
</evidence>
<dbReference type="CDD" id="cd05911">
    <property type="entry name" value="Firefly_Luc_like"/>
    <property type="match status" value="1"/>
</dbReference>
<name>A0A8K0JQR0_9TREE</name>
<dbReference type="InterPro" id="IPR025110">
    <property type="entry name" value="AMP-bd_C"/>
</dbReference>
<reference evidence="5" key="1">
    <citation type="submission" date="2020-04" db="EMBL/GenBank/DDBJ databases">
        <title>Analysis of mating type loci in Filobasidium floriforme.</title>
        <authorList>
            <person name="Nowrousian M."/>
        </authorList>
    </citation>
    <scope>NUCLEOTIDE SEQUENCE</scope>
    <source>
        <strain evidence="5">CBS 6242</strain>
    </source>
</reference>
<dbReference type="GO" id="GO:0016405">
    <property type="term" value="F:CoA-ligase activity"/>
    <property type="evidence" value="ECO:0007669"/>
    <property type="project" value="TreeGrafter"/>
</dbReference>
<dbReference type="AlphaFoldDB" id="A0A8K0JQR0"/>
<feature type="domain" description="AMP-dependent synthetase/ligase" evidence="3">
    <location>
        <begin position="31"/>
        <end position="428"/>
    </location>
</feature>
<dbReference type="PANTHER" id="PTHR24096">
    <property type="entry name" value="LONG-CHAIN-FATTY-ACID--COA LIGASE"/>
    <property type="match status" value="1"/>
</dbReference>
<feature type="domain" description="AMP-binding enzyme C-terminal" evidence="4">
    <location>
        <begin position="482"/>
        <end position="561"/>
    </location>
</feature>